<keyword evidence="3" id="KW-1185">Reference proteome</keyword>
<dbReference type="EMBL" id="JAHWGI010000039">
    <property type="protein sequence ID" value="KAK3908293.1"/>
    <property type="molecule type" value="Genomic_DNA"/>
</dbReference>
<accession>A0AAE1GT29</accession>
<gene>
    <name evidence="2" type="ORF">KUF71_018792</name>
</gene>
<protein>
    <submittedName>
        <fullName evidence="2">Dicer-like protein 2</fullName>
    </submittedName>
</protein>
<organism evidence="2 3">
    <name type="scientific">Frankliniella fusca</name>
    <dbReference type="NCBI Taxonomy" id="407009"/>
    <lineage>
        <taxon>Eukaryota</taxon>
        <taxon>Metazoa</taxon>
        <taxon>Ecdysozoa</taxon>
        <taxon>Arthropoda</taxon>
        <taxon>Hexapoda</taxon>
        <taxon>Insecta</taxon>
        <taxon>Pterygota</taxon>
        <taxon>Neoptera</taxon>
        <taxon>Paraneoptera</taxon>
        <taxon>Thysanoptera</taxon>
        <taxon>Terebrantia</taxon>
        <taxon>Thripoidea</taxon>
        <taxon>Thripidae</taxon>
        <taxon>Frankliniella</taxon>
    </lineage>
</organism>
<feature type="region of interest" description="Disordered" evidence="1">
    <location>
        <begin position="77"/>
        <end position="101"/>
    </location>
</feature>
<reference evidence="2" key="2">
    <citation type="journal article" date="2023" name="BMC Genomics">
        <title>Pest status, molecular evolution, and epigenetic factors derived from the genome assembly of Frankliniella fusca, a thysanopteran phytovirus vector.</title>
        <authorList>
            <person name="Catto M.A."/>
            <person name="Labadie P.E."/>
            <person name="Jacobson A.L."/>
            <person name="Kennedy G.G."/>
            <person name="Srinivasan R."/>
            <person name="Hunt B.G."/>
        </authorList>
    </citation>
    <scope>NUCLEOTIDE SEQUENCE</scope>
    <source>
        <strain evidence="2">PL_HMW_Pooled</strain>
    </source>
</reference>
<evidence type="ECO:0000313" key="3">
    <source>
        <dbReference type="Proteomes" id="UP001219518"/>
    </source>
</evidence>
<comment type="caution">
    <text evidence="2">The sequence shown here is derived from an EMBL/GenBank/DDBJ whole genome shotgun (WGS) entry which is preliminary data.</text>
</comment>
<evidence type="ECO:0000256" key="1">
    <source>
        <dbReference type="SAM" id="MobiDB-lite"/>
    </source>
</evidence>
<reference evidence="2" key="1">
    <citation type="submission" date="2021-07" db="EMBL/GenBank/DDBJ databases">
        <authorList>
            <person name="Catto M.A."/>
            <person name="Jacobson A."/>
            <person name="Kennedy G."/>
            <person name="Labadie P."/>
            <person name="Hunt B.G."/>
            <person name="Srinivasan R."/>
        </authorList>
    </citation>
    <scope>NUCLEOTIDE SEQUENCE</scope>
    <source>
        <strain evidence="2">PL_HMW_Pooled</strain>
        <tissue evidence="2">Head</tissue>
    </source>
</reference>
<sequence>MGTRESPAARQYPMPCIHQVVSPKNHSLLVTSFVVMVSKSGKGDAGPTAVYIERSCVHGRRRGVWSGTALRTDTHVTEKHASKVGNTSSSHRCFDSPNEAGNKRYQHELCQHSMRSAGARA</sequence>
<dbReference type="Proteomes" id="UP001219518">
    <property type="component" value="Unassembled WGS sequence"/>
</dbReference>
<name>A0AAE1GT29_9NEOP</name>
<dbReference type="AlphaFoldDB" id="A0AAE1GT29"/>
<evidence type="ECO:0000313" key="2">
    <source>
        <dbReference type="EMBL" id="KAK3908293.1"/>
    </source>
</evidence>
<proteinExistence type="predicted"/>